<evidence type="ECO:0000256" key="2">
    <source>
        <dbReference type="ARBA" id="ARBA00012804"/>
    </source>
</evidence>
<accession>A0A0N1PIG1</accession>
<sequence length="544" mass="62381">MVKRCESSEEGRCGVQADVIVLGRSLPGIVTAHKLKMRFGDSLDVVVIDLPRPPKGVSKIDMVTFYDDDDNADEIDNNATQQNLDSYSRRFLLMYAKEFKISIPDEVLNPLNVPHTHNKVFEHTNGSTVPCNNNFHDFEYLTVLEKFELNQYQRLIDEHMINLFCVSKTPSASERKQLLYFDRTTMERHICGALLFPTSREIMRSIVRLVCGVSPSSVSVLFYLHQCYRNDGCRDYIDGNNMKLREKLLGYYRKLLAHKLQESVADITLQANSIKNIRTYSHEQVILETRDEDTYVCRLLAMALRPDELHDIDVEPLLLSPRHADIVHFMLPGRLKKFKIRYETDFWRRDGFSGEILSIRGPIVWAIERPMLSATGSKKRLACLVGFLKAVKYELHKHDSKAEVIEQLVKLFGNDAAHPVNYRESDIEDLFVPRCGDYVALKKWTEEENVRFVEWGTLDMYRDGDISGALEAGHSAYLRVSSQLRPQGATYEEVSAVDIRTNVYGNFFTRVTSKVNFVSGLSLVAYTAAIYVGIRLIKSYMNKT</sequence>
<dbReference type="Pfam" id="PF01593">
    <property type="entry name" value="Amino_oxidase"/>
    <property type="match status" value="1"/>
</dbReference>
<evidence type="ECO:0000256" key="3">
    <source>
        <dbReference type="ARBA" id="ARBA00048448"/>
    </source>
</evidence>
<dbReference type="PANTHER" id="PTHR43563:SF1">
    <property type="entry name" value="AMINE OXIDASE [FLAVIN-CONTAINING] B"/>
    <property type="match status" value="1"/>
</dbReference>
<dbReference type="InterPro" id="IPR050703">
    <property type="entry name" value="Flavin_MAO"/>
</dbReference>
<reference evidence="6 7" key="1">
    <citation type="journal article" date="2015" name="Nat. Commun.">
        <title>Outbred genome sequencing and CRISPR/Cas9 gene editing in butterflies.</title>
        <authorList>
            <person name="Li X."/>
            <person name="Fan D."/>
            <person name="Zhang W."/>
            <person name="Liu G."/>
            <person name="Zhang L."/>
            <person name="Zhao L."/>
            <person name="Fang X."/>
            <person name="Chen L."/>
            <person name="Dong Y."/>
            <person name="Chen Y."/>
            <person name="Ding Y."/>
            <person name="Zhao R."/>
            <person name="Feng M."/>
            <person name="Zhu Y."/>
            <person name="Feng Y."/>
            <person name="Jiang X."/>
            <person name="Zhu D."/>
            <person name="Xiang H."/>
            <person name="Feng X."/>
            <person name="Li S."/>
            <person name="Wang J."/>
            <person name="Zhang G."/>
            <person name="Kronforst M.R."/>
            <person name="Wang W."/>
        </authorList>
    </citation>
    <scope>NUCLEOTIDE SEQUENCE [LARGE SCALE GENOMIC DNA]</scope>
    <source>
        <strain evidence="6">Ya'a_city_454_Pm</strain>
        <tissue evidence="6">Whole body</tissue>
    </source>
</reference>
<keyword evidence="4" id="KW-1133">Transmembrane helix</keyword>
<dbReference type="EMBL" id="KQ460970">
    <property type="protein sequence ID" value="KPJ10182.1"/>
    <property type="molecule type" value="Genomic_DNA"/>
</dbReference>
<feature type="transmembrane region" description="Helical" evidence="4">
    <location>
        <begin position="517"/>
        <end position="537"/>
    </location>
</feature>
<dbReference type="GO" id="GO:0097621">
    <property type="term" value="F:monoamine oxidase activity"/>
    <property type="evidence" value="ECO:0007669"/>
    <property type="project" value="UniProtKB-EC"/>
</dbReference>
<dbReference type="Gene3D" id="3.90.660.10">
    <property type="match status" value="2"/>
</dbReference>
<comment type="catalytic activity">
    <reaction evidence="3">
        <text>a secondary aliphatic amine + O2 + H2O = a primary amine + an aldehyde + H2O2</text>
        <dbReference type="Rhea" id="RHEA:26414"/>
        <dbReference type="ChEBI" id="CHEBI:15377"/>
        <dbReference type="ChEBI" id="CHEBI:15379"/>
        <dbReference type="ChEBI" id="CHEBI:16240"/>
        <dbReference type="ChEBI" id="CHEBI:17478"/>
        <dbReference type="ChEBI" id="CHEBI:58855"/>
        <dbReference type="ChEBI" id="CHEBI:65296"/>
        <dbReference type="EC" id="1.4.3.4"/>
    </reaction>
</comment>
<dbReference type="PANTHER" id="PTHR43563">
    <property type="entry name" value="AMINE OXIDASE"/>
    <property type="match status" value="1"/>
</dbReference>
<dbReference type="KEGG" id="pmac:106716078"/>
<keyword evidence="4" id="KW-0812">Transmembrane</keyword>
<dbReference type="GO" id="GO:0005741">
    <property type="term" value="C:mitochondrial outer membrane"/>
    <property type="evidence" value="ECO:0007669"/>
    <property type="project" value="UniProtKB-SubCell"/>
</dbReference>
<evidence type="ECO:0000256" key="4">
    <source>
        <dbReference type="SAM" id="Phobius"/>
    </source>
</evidence>
<comment type="subcellular location">
    <subcellularLocation>
        <location evidence="1">Mitochondrion outer membrane</location>
        <topology evidence="1">Single-pass type IV membrane protein</topology>
        <orientation evidence="1">Cytoplasmic side</orientation>
    </subcellularLocation>
</comment>
<keyword evidence="4" id="KW-0472">Membrane</keyword>
<proteinExistence type="predicted"/>
<dbReference type="EC" id="1.4.3.4" evidence="2"/>
<name>A0A0N1PIG1_PAPMA</name>
<gene>
    <name evidence="6" type="ORF">RR48_05005</name>
</gene>
<dbReference type="Proteomes" id="UP000053240">
    <property type="component" value="Unassembled WGS sequence"/>
</dbReference>
<dbReference type="FunCoup" id="A0A0N1PIG1">
    <property type="interactions" value="139"/>
</dbReference>
<protein>
    <recommendedName>
        <fullName evidence="2">monoamine oxidase</fullName>
        <ecNumber evidence="2">1.4.3.4</ecNumber>
    </recommendedName>
</protein>
<dbReference type="AlphaFoldDB" id="A0A0N1PIG1"/>
<dbReference type="InterPro" id="IPR002937">
    <property type="entry name" value="Amino_oxidase"/>
</dbReference>
<dbReference type="InParanoid" id="A0A0N1PIG1"/>
<evidence type="ECO:0000313" key="6">
    <source>
        <dbReference type="EMBL" id="KPJ10182.1"/>
    </source>
</evidence>
<dbReference type="SUPFAM" id="SSF54373">
    <property type="entry name" value="FAD-linked reductases, C-terminal domain"/>
    <property type="match status" value="1"/>
</dbReference>
<dbReference type="OrthoDB" id="7777654at2759"/>
<evidence type="ECO:0000313" key="7">
    <source>
        <dbReference type="Proteomes" id="UP000053240"/>
    </source>
</evidence>
<dbReference type="STRING" id="76193.A0A0N1PIG1"/>
<organism evidence="6 7">
    <name type="scientific">Papilio machaon</name>
    <name type="common">Old World swallowtail butterfly</name>
    <dbReference type="NCBI Taxonomy" id="76193"/>
    <lineage>
        <taxon>Eukaryota</taxon>
        <taxon>Metazoa</taxon>
        <taxon>Ecdysozoa</taxon>
        <taxon>Arthropoda</taxon>
        <taxon>Hexapoda</taxon>
        <taxon>Insecta</taxon>
        <taxon>Pterygota</taxon>
        <taxon>Neoptera</taxon>
        <taxon>Endopterygota</taxon>
        <taxon>Lepidoptera</taxon>
        <taxon>Glossata</taxon>
        <taxon>Ditrysia</taxon>
        <taxon>Papilionoidea</taxon>
        <taxon>Papilionidae</taxon>
        <taxon>Papilioninae</taxon>
        <taxon>Papilio</taxon>
    </lineage>
</organism>
<keyword evidence="7" id="KW-1185">Reference proteome</keyword>
<evidence type="ECO:0000256" key="1">
    <source>
        <dbReference type="ARBA" id="ARBA00004362"/>
    </source>
</evidence>
<evidence type="ECO:0000259" key="5">
    <source>
        <dbReference type="Pfam" id="PF01593"/>
    </source>
</evidence>
<feature type="domain" description="Amine oxidase" evidence="5">
    <location>
        <begin position="274"/>
        <end position="475"/>
    </location>
</feature>